<dbReference type="PROSITE" id="PS51257">
    <property type="entry name" value="PROKAR_LIPOPROTEIN"/>
    <property type="match status" value="1"/>
</dbReference>
<evidence type="ECO:0000313" key="4">
    <source>
        <dbReference type="Proteomes" id="UP000289856"/>
    </source>
</evidence>
<evidence type="ECO:0000256" key="2">
    <source>
        <dbReference type="SAM" id="SignalP"/>
    </source>
</evidence>
<sequence>MMRSSPALLKIWGTLLLSTSLVSCSSIPAAQSTSLPADDPATIQSPRPSSSYLPPNDWNPWPSKQPTDFASEAPSSPDIDPTPSAPAVEASNLHPKSTSKDNTTDKPFHAKNPSLGDIVLGGAESDVLKKYGSPANTYPLPGDDETVDIWEYDGIAIGLNEKNKVVYIEISSSKVSSGIQGLLNGMDGSKAANLLGVQNDNQTNVIAVEVAGGWFKLDLDPDTQKVLSLKLLSEQL</sequence>
<dbReference type="KEGG" id="cohn:KCTCHS21_20280"/>
<feature type="compositionally biased region" description="Polar residues" evidence="1">
    <location>
        <begin position="42"/>
        <end position="53"/>
    </location>
</feature>
<evidence type="ECO:0000313" key="3">
    <source>
        <dbReference type="EMBL" id="BBI32629.1"/>
    </source>
</evidence>
<feature type="compositionally biased region" description="Basic and acidic residues" evidence="1">
    <location>
        <begin position="98"/>
        <end position="108"/>
    </location>
</feature>
<reference evidence="3 4" key="1">
    <citation type="submission" date="2019-01" db="EMBL/GenBank/DDBJ databases">
        <title>Complete genome sequence of Cohnella hallensis HS21 isolated from Korean fir (Abies koreana) rhizospheric soil.</title>
        <authorList>
            <person name="Jiang L."/>
            <person name="Kang S.W."/>
            <person name="Kim S."/>
            <person name="Jung J."/>
            <person name="Kim C.Y."/>
            <person name="Kim D.H."/>
            <person name="Kim S.W."/>
            <person name="Lee J."/>
        </authorList>
    </citation>
    <scope>NUCLEOTIDE SEQUENCE [LARGE SCALE GENOMIC DNA]</scope>
    <source>
        <strain evidence="3 4">HS21</strain>
    </source>
</reference>
<keyword evidence="2" id="KW-0732">Signal</keyword>
<dbReference type="AlphaFoldDB" id="A0A3T1D3P0"/>
<feature type="signal peptide" evidence="2">
    <location>
        <begin position="1"/>
        <end position="29"/>
    </location>
</feature>
<protein>
    <recommendedName>
        <fullName evidence="5">Lipoprotein</fullName>
    </recommendedName>
</protein>
<accession>A0A3T1D3P0</accession>
<keyword evidence="4" id="KW-1185">Reference proteome</keyword>
<evidence type="ECO:0008006" key="5">
    <source>
        <dbReference type="Google" id="ProtNLM"/>
    </source>
</evidence>
<dbReference type="RefSeq" id="WP_130607297.1">
    <property type="nucleotide sequence ID" value="NZ_AP019400.1"/>
</dbReference>
<dbReference type="EMBL" id="AP019400">
    <property type="protein sequence ID" value="BBI32629.1"/>
    <property type="molecule type" value="Genomic_DNA"/>
</dbReference>
<evidence type="ECO:0000256" key="1">
    <source>
        <dbReference type="SAM" id="MobiDB-lite"/>
    </source>
</evidence>
<gene>
    <name evidence="3" type="ORF">KCTCHS21_20280</name>
</gene>
<organism evidence="3 4">
    <name type="scientific">Cohnella abietis</name>
    <dbReference type="NCBI Taxonomy" id="2507935"/>
    <lineage>
        <taxon>Bacteria</taxon>
        <taxon>Bacillati</taxon>
        <taxon>Bacillota</taxon>
        <taxon>Bacilli</taxon>
        <taxon>Bacillales</taxon>
        <taxon>Paenibacillaceae</taxon>
        <taxon>Cohnella</taxon>
    </lineage>
</organism>
<dbReference type="OrthoDB" id="2678624at2"/>
<name>A0A3T1D3P0_9BACL</name>
<feature type="chain" id="PRO_5019487080" description="Lipoprotein" evidence="2">
    <location>
        <begin position="30"/>
        <end position="236"/>
    </location>
</feature>
<dbReference type="Proteomes" id="UP000289856">
    <property type="component" value="Chromosome"/>
</dbReference>
<proteinExistence type="predicted"/>
<feature type="region of interest" description="Disordered" evidence="1">
    <location>
        <begin position="30"/>
        <end position="117"/>
    </location>
</feature>